<gene>
    <name evidence="1" type="ORF">RHGRI_008092</name>
</gene>
<dbReference type="SMART" id="SM00612">
    <property type="entry name" value="Kelch"/>
    <property type="match status" value="5"/>
</dbReference>
<comment type="caution">
    <text evidence="1">The sequence shown here is derived from an EMBL/GenBank/DDBJ whole genome shotgun (WGS) entry which is preliminary data.</text>
</comment>
<proteinExistence type="predicted"/>
<evidence type="ECO:0000313" key="2">
    <source>
        <dbReference type="Proteomes" id="UP000823749"/>
    </source>
</evidence>
<dbReference type="PANTHER" id="PTHR46034:SF23">
    <property type="entry name" value="DCD (DEVELOPMENT AND CELL DEATH) DOMAIN PROTEIN"/>
    <property type="match status" value="1"/>
</dbReference>
<dbReference type="AlphaFoldDB" id="A0AAV6KZC7"/>
<dbReference type="InterPro" id="IPR006652">
    <property type="entry name" value="Kelch_1"/>
</dbReference>
<name>A0AAV6KZC7_9ERIC</name>
<evidence type="ECO:0000313" key="1">
    <source>
        <dbReference type="EMBL" id="KAG5558067.1"/>
    </source>
</evidence>
<dbReference type="SUPFAM" id="SSF117281">
    <property type="entry name" value="Kelch motif"/>
    <property type="match status" value="1"/>
</dbReference>
<keyword evidence="2" id="KW-1185">Reference proteome</keyword>
<dbReference type="EMBL" id="JACTNZ010000003">
    <property type="protein sequence ID" value="KAG5558067.1"/>
    <property type="molecule type" value="Genomic_DNA"/>
</dbReference>
<reference evidence="1" key="1">
    <citation type="submission" date="2020-08" db="EMBL/GenBank/DDBJ databases">
        <title>Plant Genome Project.</title>
        <authorList>
            <person name="Zhang R.-G."/>
        </authorList>
    </citation>
    <scope>NUCLEOTIDE SEQUENCE</scope>
    <source>
        <strain evidence="1">WSP0</strain>
        <tissue evidence="1">Leaf</tissue>
    </source>
</reference>
<dbReference type="Proteomes" id="UP000823749">
    <property type="component" value="Chromosome 3"/>
</dbReference>
<dbReference type="InterPro" id="IPR044832">
    <property type="entry name" value="NRP-like"/>
</dbReference>
<protein>
    <submittedName>
        <fullName evidence="1">Uncharacterized protein</fullName>
    </submittedName>
</protein>
<dbReference type="Pfam" id="PF24681">
    <property type="entry name" value="Kelch_KLHDC2_KLHL20_DRC7"/>
    <property type="match status" value="1"/>
</dbReference>
<dbReference type="PANTHER" id="PTHR46034">
    <property type="match status" value="1"/>
</dbReference>
<sequence>MRFEVESKVEIQQLKKQCHVLESRSPFSIGRVDDSILIVGGFDGCSWLSTLDSYSPSEDTMKSLKPMTCVRSYASQATLNGDLYVLGGVDGDMWHDTEVEMLDMNIGRWITTQSMLQKRFASAAAEINGTLYVVGGYDGRNYLDSVERFDPREHSWTRLGNMSTRRGCHSLTVLNEKLYALGGYNGAEMVPTVEIFEPRVGSWMMGEPMNNAKGYFGAVVLGGKIYNIGGVKENNEILDTIECYEEGGSWEVTNLKAVGKRCYFSAIVL</sequence>
<dbReference type="Gene3D" id="2.120.10.80">
    <property type="entry name" value="Kelch-type beta propeller"/>
    <property type="match status" value="1"/>
</dbReference>
<dbReference type="InterPro" id="IPR015915">
    <property type="entry name" value="Kelch-typ_b-propeller"/>
</dbReference>
<accession>A0AAV6KZC7</accession>
<dbReference type="GO" id="GO:0034976">
    <property type="term" value="P:response to endoplasmic reticulum stress"/>
    <property type="evidence" value="ECO:0007669"/>
    <property type="project" value="InterPro"/>
</dbReference>
<organism evidence="1 2">
    <name type="scientific">Rhododendron griersonianum</name>
    <dbReference type="NCBI Taxonomy" id="479676"/>
    <lineage>
        <taxon>Eukaryota</taxon>
        <taxon>Viridiplantae</taxon>
        <taxon>Streptophyta</taxon>
        <taxon>Embryophyta</taxon>
        <taxon>Tracheophyta</taxon>
        <taxon>Spermatophyta</taxon>
        <taxon>Magnoliopsida</taxon>
        <taxon>eudicotyledons</taxon>
        <taxon>Gunneridae</taxon>
        <taxon>Pentapetalae</taxon>
        <taxon>asterids</taxon>
        <taxon>Ericales</taxon>
        <taxon>Ericaceae</taxon>
        <taxon>Ericoideae</taxon>
        <taxon>Rhodoreae</taxon>
        <taxon>Rhododendron</taxon>
    </lineage>
</organism>
<dbReference type="Pfam" id="PF01344">
    <property type="entry name" value="Kelch_1"/>
    <property type="match status" value="1"/>
</dbReference>